<accession>A0A834T119</accession>
<sequence>MKRERVTADNSRWPVAACR</sequence>
<reference evidence="1" key="1">
    <citation type="submission" date="2020-09" db="EMBL/GenBank/DDBJ databases">
        <title>Genome-Enabled Discovery of Anthraquinone Biosynthesis in Senna tora.</title>
        <authorList>
            <person name="Kang S.-H."/>
            <person name="Pandey R.P."/>
            <person name="Lee C.-M."/>
            <person name="Sim J.-S."/>
            <person name="Jeong J.-T."/>
            <person name="Choi B.-S."/>
            <person name="Jung M."/>
            <person name="Ginzburg D."/>
            <person name="Zhao K."/>
            <person name="Won S.Y."/>
            <person name="Oh T.-J."/>
            <person name="Yu Y."/>
            <person name="Kim N.-H."/>
            <person name="Lee O.R."/>
            <person name="Lee T.-H."/>
            <person name="Bashyal P."/>
            <person name="Kim T.-S."/>
            <person name="Lee W.-H."/>
            <person name="Kawkins C."/>
            <person name="Kim C.-K."/>
            <person name="Kim J.S."/>
            <person name="Ahn B.O."/>
            <person name="Rhee S.Y."/>
            <person name="Sohng J.K."/>
        </authorList>
    </citation>
    <scope>NUCLEOTIDE SEQUENCE</scope>
    <source>
        <tissue evidence="1">Leaf</tissue>
    </source>
</reference>
<protein>
    <submittedName>
        <fullName evidence="1">Uncharacterized protein</fullName>
    </submittedName>
</protein>
<comment type="caution">
    <text evidence="1">The sequence shown here is derived from an EMBL/GenBank/DDBJ whole genome shotgun (WGS) entry which is preliminary data.</text>
</comment>
<proteinExistence type="predicted"/>
<keyword evidence="2" id="KW-1185">Reference proteome</keyword>
<evidence type="ECO:0000313" key="1">
    <source>
        <dbReference type="EMBL" id="KAF7807089.1"/>
    </source>
</evidence>
<name>A0A834T119_9FABA</name>
<dbReference type="EMBL" id="JAAIUW010000012">
    <property type="protein sequence ID" value="KAF7807089.1"/>
    <property type="molecule type" value="Genomic_DNA"/>
</dbReference>
<evidence type="ECO:0000313" key="2">
    <source>
        <dbReference type="Proteomes" id="UP000634136"/>
    </source>
</evidence>
<organism evidence="1 2">
    <name type="scientific">Senna tora</name>
    <dbReference type="NCBI Taxonomy" id="362788"/>
    <lineage>
        <taxon>Eukaryota</taxon>
        <taxon>Viridiplantae</taxon>
        <taxon>Streptophyta</taxon>
        <taxon>Embryophyta</taxon>
        <taxon>Tracheophyta</taxon>
        <taxon>Spermatophyta</taxon>
        <taxon>Magnoliopsida</taxon>
        <taxon>eudicotyledons</taxon>
        <taxon>Gunneridae</taxon>
        <taxon>Pentapetalae</taxon>
        <taxon>rosids</taxon>
        <taxon>fabids</taxon>
        <taxon>Fabales</taxon>
        <taxon>Fabaceae</taxon>
        <taxon>Caesalpinioideae</taxon>
        <taxon>Cassia clade</taxon>
        <taxon>Senna</taxon>
    </lineage>
</organism>
<dbReference type="AlphaFoldDB" id="A0A834T119"/>
<dbReference type="Proteomes" id="UP000634136">
    <property type="component" value="Unassembled WGS sequence"/>
</dbReference>
<gene>
    <name evidence="1" type="ORF">G2W53_039250</name>
</gene>